<dbReference type="PANTHER" id="PTHR11243">
    <property type="entry name" value="GROWTH FACTOR RECEPTOR-BOUND PROTEIN"/>
    <property type="match status" value="1"/>
</dbReference>
<evidence type="ECO:0000313" key="6">
    <source>
        <dbReference type="Proteomes" id="UP001458880"/>
    </source>
</evidence>
<reference evidence="5 6" key="1">
    <citation type="journal article" date="2024" name="BMC Genomics">
        <title>De novo assembly and annotation of Popillia japonica's genome with initial clues to its potential as an invasive pest.</title>
        <authorList>
            <person name="Cucini C."/>
            <person name="Boschi S."/>
            <person name="Funari R."/>
            <person name="Cardaioli E."/>
            <person name="Iannotti N."/>
            <person name="Marturano G."/>
            <person name="Paoli F."/>
            <person name="Bruttini M."/>
            <person name="Carapelli A."/>
            <person name="Frati F."/>
            <person name="Nardi F."/>
        </authorList>
    </citation>
    <scope>NUCLEOTIDE SEQUENCE [LARGE SCALE GENOMIC DNA]</scope>
    <source>
        <strain evidence="5">DMR45628</strain>
    </source>
</reference>
<name>A0AAW1JJG0_POPJA</name>
<comment type="similarity">
    <text evidence="3">Belongs to the alpha-ketoglutarate dehydrogenase component 4 family.</text>
</comment>
<dbReference type="PANTHER" id="PTHR11243:SF38">
    <property type="entry name" value="GROWTH FACTOR RECEPTOR-BOUND PROTEIN 14-LIKE ISOFORM X1"/>
    <property type="match status" value="1"/>
</dbReference>
<keyword evidence="5" id="KW-0689">Ribosomal protein</keyword>
<dbReference type="InterPro" id="IPR011993">
    <property type="entry name" value="PH-like_dom_sf"/>
</dbReference>
<evidence type="ECO:0000313" key="5">
    <source>
        <dbReference type="EMBL" id="KAK9704527.1"/>
    </source>
</evidence>
<dbReference type="GO" id="GO:0006103">
    <property type="term" value="P:2-oxoglutarate metabolic process"/>
    <property type="evidence" value="ECO:0007669"/>
    <property type="project" value="InterPro"/>
</dbReference>
<evidence type="ECO:0000256" key="1">
    <source>
        <dbReference type="ARBA" id="ARBA00004173"/>
    </source>
</evidence>
<comment type="caution">
    <text evidence="5">The sequence shown here is derived from an EMBL/GenBank/DDBJ whole genome shotgun (WGS) entry which is preliminary data.</text>
</comment>
<dbReference type="Pfam" id="PF10937">
    <property type="entry name" value="Kgd4-YMR31"/>
    <property type="match status" value="1"/>
</dbReference>
<keyword evidence="5" id="KW-0687">Ribonucleoprotein</keyword>
<keyword evidence="2" id="KW-0496">Mitochondrion</keyword>
<dbReference type="GO" id="GO:0005840">
    <property type="term" value="C:ribosome"/>
    <property type="evidence" value="ECO:0007669"/>
    <property type="project" value="UniProtKB-KW"/>
</dbReference>
<proteinExistence type="inferred from homology"/>
<evidence type="ECO:0000256" key="4">
    <source>
        <dbReference type="SAM" id="MobiDB-lite"/>
    </source>
</evidence>
<comment type="subcellular location">
    <subcellularLocation>
        <location evidence="1">Mitochondrion</location>
    </subcellularLocation>
</comment>
<accession>A0AAW1JJG0</accession>
<evidence type="ECO:0000256" key="3">
    <source>
        <dbReference type="ARBA" id="ARBA00043970"/>
    </source>
</evidence>
<organism evidence="5 6">
    <name type="scientific">Popillia japonica</name>
    <name type="common">Japanese beetle</name>
    <dbReference type="NCBI Taxonomy" id="7064"/>
    <lineage>
        <taxon>Eukaryota</taxon>
        <taxon>Metazoa</taxon>
        <taxon>Ecdysozoa</taxon>
        <taxon>Arthropoda</taxon>
        <taxon>Hexapoda</taxon>
        <taxon>Insecta</taxon>
        <taxon>Pterygota</taxon>
        <taxon>Neoptera</taxon>
        <taxon>Endopterygota</taxon>
        <taxon>Coleoptera</taxon>
        <taxon>Polyphaga</taxon>
        <taxon>Scarabaeiformia</taxon>
        <taxon>Scarabaeidae</taxon>
        <taxon>Rutelinae</taxon>
        <taxon>Popillia</taxon>
    </lineage>
</organism>
<dbReference type="InterPro" id="IPR020373">
    <property type="entry name" value="Kgd4/YMR-31"/>
</dbReference>
<dbReference type="Gene3D" id="2.30.29.30">
    <property type="entry name" value="Pleckstrin-homology domain (PH domain)/Phosphotyrosine-binding domain (PTB)"/>
    <property type="match status" value="1"/>
</dbReference>
<gene>
    <name evidence="5" type="ORF">QE152_g27820</name>
</gene>
<sequence>MLMAPAITIFDELRIHLISERADGVDGLKELASLSEYHIYTTLNAKNQFRAPTEWGLCLRPAGVDTDEDDPGLVCLACDSERTRGCWLTAMRLAKTAQLACSYIAQLNLKLSKVSFALRTLRKYISYETLTMAHHANFESMLRKRGNNNTIISGPRPIDEDNFDLPKRFRRQYLQQNEVDLVNSGGASKYDVIPKKAKKDSKDKDAKEGKAVAQKIDDSKDPLDEENLDVPKRYQRQLLQQMEVKLVKIPKRYQRQLLQQMEVNVQNRNKVSFMYFPATLPVNRKQAVPMMTLGTDWI</sequence>
<dbReference type="Proteomes" id="UP001458880">
    <property type="component" value="Unassembled WGS sequence"/>
</dbReference>
<protein>
    <submittedName>
        <fullName evidence="5">Ribosomal protein S36, mitochondrial</fullName>
    </submittedName>
</protein>
<keyword evidence="6" id="KW-1185">Reference proteome</keyword>
<feature type="region of interest" description="Disordered" evidence="4">
    <location>
        <begin position="193"/>
        <end position="226"/>
    </location>
</feature>
<dbReference type="EMBL" id="JASPKY010000348">
    <property type="protein sequence ID" value="KAK9704527.1"/>
    <property type="molecule type" value="Genomic_DNA"/>
</dbReference>
<feature type="compositionally biased region" description="Basic and acidic residues" evidence="4">
    <location>
        <begin position="200"/>
        <end position="222"/>
    </location>
</feature>
<evidence type="ECO:0000256" key="2">
    <source>
        <dbReference type="ARBA" id="ARBA00023128"/>
    </source>
</evidence>
<dbReference type="GO" id="GO:0005739">
    <property type="term" value="C:mitochondrion"/>
    <property type="evidence" value="ECO:0007669"/>
    <property type="project" value="UniProtKB-SubCell"/>
</dbReference>
<dbReference type="InterPro" id="IPR039664">
    <property type="entry name" value="GRB/APBB1IP"/>
</dbReference>
<dbReference type="AlphaFoldDB" id="A0AAW1JJG0"/>